<dbReference type="GO" id="GO:0046983">
    <property type="term" value="F:protein dimerization activity"/>
    <property type="evidence" value="ECO:0007669"/>
    <property type="project" value="InterPro"/>
</dbReference>
<comment type="caution">
    <text evidence="2">The sequence shown here is derived from an EMBL/GenBank/DDBJ whole genome shotgun (WGS) entry which is preliminary data.</text>
</comment>
<dbReference type="Pfam" id="PF05699">
    <property type="entry name" value="Dimer_Tnp_hAT"/>
    <property type="match status" value="1"/>
</dbReference>
<dbReference type="PANTHER" id="PTHR46289:SF17">
    <property type="entry name" value="HAT C-TERMINAL DIMERISATION DOMAIN-CONTAINING PROTEIN"/>
    <property type="match status" value="1"/>
</dbReference>
<dbReference type="InterPro" id="IPR008906">
    <property type="entry name" value="HATC_C_dom"/>
</dbReference>
<accession>A0A6G0TQP1</accession>
<dbReference type="InterPro" id="IPR052958">
    <property type="entry name" value="IFN-induced_PKR_regulator"/>
</dbReference>
<evidence type="ECO:0000313" key="2">
    <source>
        <dbReference type="EMBL" id="KAE9536962.1"/>
    </source>
</evidence>
<protein>
    <recommendedName>
        <fullName evidence="1">HAT C-terminal dimerisation domain-containing protein</fullName>
    </recommendedName>
</protein>
<dbReference type="InterPro" id="IPR012337">
    <property type="entry name" value="RNaseH-like_sf"/>
</dbReference>
<dbReference type="SUPFAM" id="SSF53098">
    <property type="entry name" value="Ribonuclease H-like"/>
    <property type="match status" value="1"/>
</dbReference>
<dbReference type="Proteomes" id="UP000475862">
    <property type="component" value="Unassembled WGS sequence"/>
</dbReference>
<reference evidence="2 3" key="1">
    <citation type="submission" date="2019-08" db="EMBL/GenBank/DDBJ databases">
        <title>The genome of the soybean aphid Biotype 1, its phylome, world population structure and adaptation to the North American continent.</title>
        <authorList>
            <person name="Giordano R."/>
            <person name="Donthu R.K."/>
            <person name="Hernandez A.G."/>
            <person name="Wright C.L."/>
            <person name="Zimin A.V."/>
        </authorList>
    </citation>
    <scope>NUCLEOTIDE SEQUENCE [LARGE SCALE GENOMIC DNA]</scope>
    <source>
        <tissue evidence="2">Whole aphids</tissue>
    </source>
</reference>
<evidence type="ECO:0000259" key="1">
    <source>
        <dbReference type="Pfam" id="PF05699"/>
    </source>
</evidence>
<organism evidence="2 3">
    <name type="scientific">Aphis glycines</name>
    <name type="common">Soybean aphid</name>
    <dbReference type="NCBI Taxonomy" id="307491"/>
    <lineage>
        <taxon>Eukaryota</taxon>
        <taxon>Metazoa</taxon>
        <taxon>Ecdysozoa</taxon>
        <taxon>Arthropoda</taxon>
        <taxon>Hexapoda</taxon>
        <taxon>Insecta</taxon>
        <taxon>Pterygota</taxon>
        <taxon>Neoptera</taxon>
        <taxon>Paraneoptera</taxon>
        <taxon>Hemiptera</taxon>
        <taxon>Sternorrhyncha</taxon>
        <taxon>Aphidomorpha</taxon>
        <taxon>Aphidoidea</taxon>
        <taxon>Aphididae</taxon>
        <taxon>Aphidini</taxon>
        <taxon>Aphis</taxon>
        <taxon>Aphis</taxon>
    </lineage>
</organism>
<evidence type="ECO:0000313" key="3">
    <source>
        <dbReference type="Proteomes" id="UP000475862"/>
    </source>
</evidence>
<sequence length="652" mass="74743">MAKRKINDFFFTKTPKIIKETTSNIVTSPFKEDECVVENSSVSMMPSTCDVVNAVEKNIENDISFYVGKRLSEDEKITALAKLKHPTPDYIFPKTGKRNLKCQIAWFFQFKWLHYSFEQNGVYCKTCLFFNPNDGVGKGGHQNLGKLVLEKFDNWKKALASRGHRDSEMLLNANENINEPECNDGNFRQLLRFRIDGGDEYLKSHLTSCAKNATYLSWKIQNEILSACNNLILQNRVCAVNKAKGFSVLADETSDISNKEQLTICVRYRRFFTICGRYDGAAAMSGKFNGTQKHINDKYPMALYIHCGAHCLNLAISFSCNITDIRNCMGTMQAICNFFGYPKRQNVLKISIQNELHESKLKKLKKFFPTRWVERHDAVLVFHELQPAVVDALNEISTWKDNETSALANQLSSSIHQLRFQVALLILVKVFSISAPLSKFHQTENLDLESALEFADKTQSTIKQIQYYRISTFIPFLDNFLEQLHGRFLEHRAKLKNFNCLLPKTSKQISEETFEDFKILLNFYTDILSDSINLTSLEMSYGELKLWYNSCAFKSPNLSSTITELFFHCNPDFFPLISKLLQILITLPVTTAAGERSFSSLRRLKNDLRNTTGQMRLNGLTVLNIHQDINVDPSMIIDEMAKTSKRRLNLNL</sequence>
<dbReference type="PANTHER" id="PTHR46289">
    <property type="entry name" value="52 KDA REPRESSOR OF THE INHIBITOR OF THE PROTEIN KINASE-LIKE PROTEIN-RELATED"/>
    <property type="match status" value="1"/>
</dbReference>
<proteinExistence type="predicted"/>
<keyword evidence="3" id="KW-1185">Reference proteome</keyword>
<dbReference type="OrthoDB" id="6612472at2759"/>
<feature type="domain" description="HAT C-terminal dimerisation" evidence="1">
    <location>
        <begin position="566"/>
        <end position="628"/>
    </location>
</feature>
<dbReference type="AlphaFoldDB" id="A0A6G0TQP1"/>
<dbReference type="EMBL" id="VYZN01000019">
    <property type="protein sequence ID" value="KAE9536962.1"/>
    <property type="molecule type" value="Genomic_DNA"/>
</dbReference>
<name>A0A6G0TQP1_APHGL</name>
<gene>
    <name evidence="2" type="ORF">AGLY_006769</name>
</gene>